<evidence type="ECO:0000313" key="2">
    <source>
        <dbReference type="EMBL" id="QNQ08113.1"/>
    </source>
</evidence>
<protein>
    <submittedName>
        <fullName evidence="2">Uncharacterized protein</fullName>
    </submittedName>
</protein>
<keyword evidence="1" id="KW-1133">Transmembrane helix</keyword>
<dbReference type="RefSeq" id="WP_187760442.1">
    <property type="nucleotide sequence ID" value="NZ_CP061038.1"/>
</dbReference>
<accession>A0A7H0LEL0</accession>
<name>A0A7H0LEL0_9SPHN</name>
<dbReference type="KEGG" id="spap:H3Z74_15200"/>
<organism evidence="2 3">
    <name type="scientific">Sphingomonas alpina</name>
    <dbReference type="NCBI Taxonomy" id="653931"/>
    <lineage>
        <taxon>Bacteria</taxon>
        <taxon>Pseudomonadati</taxon>
        <taxon>Pseudomonadota</taxon>
        <taxon>Alphaproteobacteria</taxon>
        <taxon>Sphingomonadales</taxon>
        <taxon>Sphingomonadaceae</taxon>
        <taxon>Sphingomonas</taxon>
    </lineage>
</organism>
<reference evidence="2 3" key="1">
    <citation type="submission" date="2020-09" db="EMBL/GenBank/DDBJ databases">
        <title>Sphingomonas sp., a new species isolated from pork steak.</title>
        <authorList>
            <person name="Heidler von Heilborn D."/>
        </authorList>
    </citation>
    <scope>NUCLEOTIDE SEQUENCE [LARGE SCALE GENOMIC DNA]</scope>
    <source>
        <strain evidence="3">S8-3T</strain>
    </source>
</reference>
<dbReference type="Proteomes" id="UP000516148">
    <property type="component" value="Chromosome"/>
</dbReference>
<dbReference type="AlphaFoldDB" id="A0A7H0LEL0"/>
<keyword evidence="3" id="KW-1185">Reference proteome</keyword>
<keyword evidence="1" id="KW-0812">Transmembrane</keyword>
<sequence length="124" mass="13180">MDGVITVIALILIGLAVVPWLLVGLGTLASQFDLAITDRILTLAARSVQLQWIGGSMLNIVAGLALAALGIWAVLHVDPLLDRLSGVSLVPFGLWRISMAAALLRHRPKSSANVGQGDWRPPRT</sequence>
<feature type="transmembrane region" description="Helical" evidence="1">
    <location>
        <begin position="50"/>
        <end position="75"/>
    </location>
</feature>
<evidence type="ECO:0000256" key="1">
    <source>
        <dbReference type="SAM" id="Phobius"/>
    </source>
</evidence>
<keyword evidence="1" id="KW-0472">Membrane</keyword>
<dbReference type="EMBL" id="CP061038">
    <property type="protein sequence ID" value="QNQ08113.1"/>
    <property type="molecule type" value="Genomic_DNA"/>
</dbReference>
<proteinExistence type="predicted"/>
<gene>
    <name evidence="2" type="ORF">H3Z74_15200</name>
</gene>
<evidence type="ECO:0000313" key="3">
    <source>
        <dbReference type="Proteomes" id="UP000516148"/>
    </source>
</evidence>
<feature type="transmembrane region" description="Helical" evidence="1">
    <location>
        <begin position="6"/>
        <end position="29"/>
    </location>
</feature>